<dbReference type="Proteomes" id="UP001597260">
    <property type="component" value="Unassembled WGS sequence"/>
</dbReference>
<dbReference type="SUPFAM" id="SSF49785">
    <property type="entry name" value="Galactose-binding domain-like"/>
    <property type="match status" value="1"/>
</dbReference>
<dbReference type="RefSeq" id="WP_377573461.1">
    <property type="nucleotide sequence ID" value="NZ_JBHTMP010000037.1"/>
</dbReference>
<dbReference type="Gene3D" id="2.60.120.260">
    <property type="entry name" value="Galactose-binding domain-like"/>
    <property type="match status" value="1"/>
</dbReference>
<comment type="caution">
    <text evidence="2">The sequence shown here is derived from an EMBL/GenBank/DDBJ whole genome shotgun (WGS) entry which is preliminary data.</text>
</comment>
<accession>A0ABW3YK33</accession>
<organism evidence="2 3">
    <name type="scientific">Micromonospora sonneratiae</name>
    <dbReference type="NCBI Taxonomy" id="1184706"/>
    <lineage>
        <taxon>Bacteria</taxon>
        <taxon>Bacillati</taxon>
        <taxon>Actinomycetota</taxon>
        <taxon>Actinomycetes</taxon>
        <taxon>Micromonosporales</taxon>
        <taxon>Micromonosporaceae</taxon>
        <taxon>Micromonospora</taxon>
    </lineage>
</organism>
<dbReference type="EMBL" id="JBHTMP010000037">
    <property type="protein sequence ID" value="MFD1323837.1"/>
    <property type="molecule type" value="Genomic_DNA"/>
</dbReference>
<dbReference type="InterPro" id="IPR008979">
    <property type="entry name" value="Galactose-bd-like_sf"/>
</dbReference>
<protein>
    <submittedName>
        <fullName evidence="2">Discoidin domain-containing protein</fullName>
    </submittedName>
</protein>
<dbReference type="Pfam" id="PF00754">
    <property type="entry name" value="F5_F8_type_C"/>
    <property type="match status" value="1"/>
</dbReference>
<evidence type="ECO:0000259" key="1">
    <source>
        <dbReference type="PROSITE" id="PS50022"/>
    </source>
</evidence>
<dbReference type="InterPro" id="IPR000421">
    <property type="entry name" value="FA58C"/>
</dbReference>
<evidence type="ECO:0000313" key="3">
    <source>
        <dbReference type="Proteomes" id="UP001597260"/>
    </source>
</evidence>
<keyword evidence="3" id="KW-1185">Reference proteome</keyword>
<reference evidence="3" key="1">
    <citation type="journal article" date="2019" name="Int. J. Syst. Evol. Microbiol.">
        <title>The Global Catalogue of Microorganisms (GCM) 10K type strain sequencing project: providing services to taxonomists for standard genome sequencing and annotation.</title>
        <authorList>
            <consortium name="The Broad Institute Genomics Platform"/>
            <consortium name="The Broad Institute Genome Sequencing Center for Infectious Disease"/>
            <person name="Wu L."/>
            <person name="Ma J."/>
        </authorList>
    </citation>
    <scope>NUCLEOTIDE SEQUENCE [LARGE SCALE GENOMIC DNA]</scope>
    <source>
        <strain evidence="3">JCM 31037</strain>
    </source>
</reference>
<gene>
    <name evidence="2" type="ORF">ACFQ4H_22370</name>
</gene>
<name>A0ABW3YK33_9ACTN</name>
<dbReference type="PROSITE" id="PS50022">
    <property type="entry name" value="FA58C_3"/>
    <property type="match status" value="1"/>
</dbReference>
<sequence>MALSYGGSRRRGSSSAWRRWVATALVGALASTAPTGPVPAGAAAKPVGADSVSVSALRKGMTWTVLGQQGDYVHVGRDGQTDAYAGDTTVDQYLSALCLLVDARPAPAIPFDHDNGWARGAVKVTAPIRGDALTSRAQGDSICASTFGAGWRLAEFHDGRWGTDFVFSGGWSFWAAGVLTPGTRFWTAISDQPANPWNSVGDLPPPIVTPDDDLVLKTRLQENMQPLLRFAQVSEFHSLVNNAVARRFDGDDNVLLSSLISEAEATGIVNPTAADWVAFKNSVASFANINGTAYHPQIYIPNFQDGAVPGSSVTMVVFESDLARTALPAYDLDANGRLRLKSTLVDEAYTESNEVWVLSINERVDLGAEELAAIREMDESGATANTASGPIGTAVACNPTGLRNNKGMEYLKWFRVPNPSSVEHWVSGKLEPRLVIVGKGGLELKNAVFGKIKRRHARNGTTRDLYITTWDRAEFGDYWAYKWVEIDGGPKIEISLKLSAAIKIKIEVETSVEIKATFEKKYDDMGSGLVGFSESTHITYGTGVVEWTVCSVGGEGPPGDDNLARSATVGASSTYSGYSPARVNDGSRDTSLGGAHSWANNSGTYPPLTPEWVQLDFGTNRTVKRAVIYTTSGYPIRDFDVQVWNGFGWMVPSGGQIRNNTATSVTVNFDTTYSTRLVRILAHHGPTHQPGYVRVNEFEVYAS</sequence>
<proteinExistence type="predicted"/>
<evidence type="ECO:0000313" key="2">
    <source>
        <dbReference type="EMBL" id="MFD1323837.1"/>
    </source>
</evidence>
<feature type="domain" description="F5/8 type C" evidence="1">
    <location>
        <begin position="550"/>
        <end position="703"/>
    </location>
</feature>